<gene>
    <name evidence="1" type="ORF">BDQ94DRAFT_149910</name>
</gene>
<keyword evidence="2" id="KW-1185">Reference proteome</keyword>
<accession>A0A3F3PSR3</accession>
<sequence>MPCSPITPQPTKTCTQPQLSKQPTVEACHLVPLAKTQVGMSIRRCWRVWRPQTSLDSIGCYSLAHHRVPDKCL</sequence>
<organism evidence="1 2">
    <name type="scientific">Aspergillus welwitschiae</name>
    <dbReference type="NCBI Taxonomy" id="1341132"/>
    <lineage>
        <taxon>Eukaryota</taxon>
        <taxon>Fungi</taxon>
        <taxon>Dikarya</taxon>
        <taxon>Ascomycota</taxon>
        <taxon>Pezizomycotina</taxon>
        <taxon>Eurotiomycetes</taxon>
        <taxon>Eurotiomycetidae</taxon>
        <taxon>Eurotiales</taxon>
        <taxon>Aspergillaceae</taxon>
        <taxon>Aspergillus</taxon>
        <taxon>Aspergillus subgen. Circumdati</taxon>
    </lineage>
</organism>
<dbReference type="EMBL" id="KZ852065">
    <property type="protein sequence ID" value="RDH29812.1"/>
    <property type="molecule type" value="Genomic_DNA"/>
</dbReference>
<name>A0A3F3PSR3_9EURO</name>
<protein>
    <submittedName>
        <fullName evidence="1">Uncharacterized protein</fullName>
    </submittedName>
</protein>
<dbReference type="AlphaFoldDB" id="A0A3F3PSR3"/>
<evidence type="ECO:0000313" key="1">
    <source>
        <dbReference type="EMBL" id="RDH29812.1"/>
    </source>
</evidence>
<dbReference type="GeneID" id="38135840"/>
<reference evidence="1 2" key="1">
    <citation type="submission" date="2018-07" db="EMBL/GenBank/DDBJ databases">
        <title>The genomes of Aspergillus section Nigri reveals drivers in fungal speciation.</title>
        <authorList>
            <consortium name="DOE Joint Genome Institute"/>
            <person name="Vesth T.C."/>
            <person name="Nybo J."/>
            <person name="Theobald S."/>
            <person name="Brandl J."/>
            <person name="Frisvad J.C."/>
            <person name="Nielsen K.F."/>
            <person name="Lyhne E.K."/>
            <person name="Kogle M.E."/>
            <person name="Kuo A."/>
            <person name="Riley R."/>
            <person name="Clum A."/>
            <person name="Nolan M."/>
            <person name="Lipzen A."/>
            <person name="Salamov A."/>
            <person name="Henrissat B."/>
            <person name="Wiebenga A."/>
            <person name="De vries R.P."/>
            <person name="Grigoriev I.V."/>
            <person name="Mortensen U.H."/>
            <person name="Andersen M.R."/>
            <person name="Baker S.E."/>
        </authorList>
    </citation>
    <scope>NUCLEOTIDE SEQUENCE [LARGE SCALE GENOMIC DNA]</scope>
    <source>
        <strain evidence="1 2">CBS 139.54b</strain>
    </source>
</reference>
<evidence type="ECO:0000313" key="2">
    <source>
        <dbReference type="Proteomes" id="UP000253729"/>
    </source>
</evidence>
<dbReference type="RefSeq" id="XP_026622834.1">
    <property type="nucleotide sequence ID" value="XM_026767484.1"/>
</dbReference>
<proteinExistence type="predicted"/>
<dbReference type="Proteomes" id="UP000253729">
    <property type="component" value="Unassembled WGS sequence"/>
</dbReference>